<evidence type="ECO:0000256" key="3">
    <source>
        <dbReference type="ARBA" id="ARBA00023136"/>
    </source>
</evidence>
<evidence type="ECO:0000256" key="1">
    <source>
        <dbReference type="ARBA" id="ARBA00004442"/>
    </source>
</evidence>
<organism evidence="8 9">
    <name type="scientific">Ancylobacter rudongensis</name>
    <dbReference type="NCBI Taxonomy" id="177413"/>
    <lineage>
        <taxon>Bacteria</taxon>
        <taxon>Pseudomonadati</taxon>
        <taxon>Pseudomonadota</taxon>
        <taxon>Alphaproteobacteria</taxon>
        <taxon>Hyphomicrobiales</taxon>
        <taxon>Xanthobacteraceae</taxon>
        <taxon>Ancylobacter</taxon>
    </lineage>
</organism>
<name>A0A1G4UIH0_9HYPH</name>
<dbReference type="PANTHER" id="PTHR34001:SF3">
    <property type="entry name" value="BLL7405 PROTEIN"/>
    <property type="match status" value="1"/>
</dbReference>
<sequence length="250" mass="26202">MKNILLGAVLMSAAMPVAAIAADLPYPTKAEVVVVEPVFSWTGFYLGANVGYGGNEFEYPFSVASDGVPVASGSATLDSSGFFGGAQIGYNYQFANNVVLGVEADFQWSGIEGKLDAGLAIPLLPAGFSANAGSEVEWFGTIRARLGYAFDNLLVYGTGGAAYGKVKSSISVAGPGFLLSESADDTNWGWTAGAGFEYAINNNWTLKTEYLYVDLGETSAFSGFLAEGVTGTLDTKTTFHTAKVGLNYKF</sequence>
<reference evidence="9" key="1">
    <citation type="submission" date="2016-10" db="EMBL/GenBank/DDBJ databases">
        <authorList>
            <person name="Varghese N."/>
            <person name="Submissions S."/>
        </authorList>
    </citation>
    <scope>NUCLEOTIDE SEQUENCE [LARGE SCALE GENOMIC DNA]</scope>
    <source>
        <strain evidence="9">CGMCC 1.1761</strain>
    </source>
</reference>
<feature type="chain" id="PRO_5011774813" evidence="6">
    <location>
        <begin position="22"/>
        <end position="250"/>
    </location>
</feature>
<dbReference type="SUPFAM" id="SSF56925">
    <property type="entry name" value="OMPA-like"/>
    <property type="match status" value="1"/>
</dbReference>
<proteinExistence type="inferred from homology"/>
<keyword evidence="4" id="KW-0998">Cell outer membrane</keyword>
<keyword evidence="2 6" id="KW-0732">Signal</keyword>
<dbReference type="STRING" id="177413.SAMN05660859_3942"/>
<gene>
    <name evidence="8" type="ORF">SAMN05660859_3942</name>
</gene>
<dbReference type="RefSeq" id="WP_091443222.1">
    <property type="nucleotide sequence ID" value="NZ_FMTP01000008.1"/>
</dbReference>
<dbReference type="GO" id="GO:0009279">
    <property type="term" value="C:cell outer membrane"/>
    <property type="evidence" value="ECO:0007669"/>
    <property type="project" value="UniProtKB-SubCell"/>
</dbReference>
<comment type="similarity">
    <text evidence="5">Belongs to the Omp25/RopB family.</text>
</comment>
<evidence type="ECO:0000313" key="8">
    <source>
        <dbReference type="EMBL" id="SCW93354.1"/>
    </source>
</evidence>
<dbReference type="Gene3D" id="2.40.160.20">
    <property type="match status" value="1"/>
</dbReference>
<dbReference type="EMBL" id="FMTP01000008">
    <property type="protein sequence ID" value="SCW93354.1"/>
    <property type="molecule type" value="Genomic_DNA"/>
</dbReference>
<comment type="subcellular location">
    <subcellularLocation>
        <location evidence="1">Cell outer membrane</location>
    </subcellularLocation>
</comment>
<evidence type="ECO:0000256" key="5">
    <source>
        <dbReference type="ARBA" id="ARBA00038306"/>
    </source>
</evidence>
<protein>
    <submittedName>
        <fullName evidence="8">Outer membrane immunogenic protein</fullName>
    </submittedName>
</protein>
<dbReference type="PANTHER" id="PTHR34001">
    <property type="entry name" value="BLL7405 PROTEIN"/>
    <property type="match status" value="1"/>
</dbReference>
<dbReference type="Proteomes" id="UP000198889">
    <property type="component" value="Unassembled WGS sequence"/>
</dbReference>
<feature type="domain" description="Outer membrane protein beta-barrel" evidence="7">
    <location>
        <begin position="40"/>
        <end position="250"/>
    </location>
</feature>
<dbReference type="InterPro" id="IPR027385">
    <property type="entry name" value="Beta-barrel_OMP"/>
</dbReference>
<keyword evidence="3" id="KW-0472">Membrane</keyword>
<evidence type="ECO:0000256" key="4">
    <source>
        <dbReference type="ARBA" id="ARBA00023237"/>
    </source>
</evidence>
<dbReference type="AlphaFoldDB" id="A0A1G4UIH0"/>
<evidence type="ECO:0000256" key="6">
    <source>
        <dbReference type="SAM" id="SignalP"/>
    </source>
</evidence>
<evidence type="ECO:0000259" key="7">
    <source>
        <dbReference type="Pfam" id="PF13505"/>
    </source>
</evidence>
<keyword evidence="9" id="KW-1185">Reference proteome</keyword>
<dbReference type="Pfam" id="PF13505">
    <property type="entry name" value="OMP_b-brl"/>
    <property type="match status" value="1"/>
</dbReference>
<evidence type="ECO:0000256" key="2">
    <source>
        <dbReference type="ARBA" id="ARBA00022729"/>
    </source>
</evidence>
<evidence type="ECO:0000313" key="9">
    <source>
        <dbReference type="Proteomes" id="UP000198889"/>
    </source>
</evidence>
<dbReference type="InterPro" id="IPR011250">
    <property type="entry name" value="OMP/PagP_B-barrel"/>
</dbReference>
<feature type="signal peptide" evidence="6">
    <location>
        <begin position="1"/>
        <end position="21"/>
    </location>
</feature>
<accession>A0A1G4UIH0</accession>
<dbReference type="InterPro" id="IPR051692">
    <property type="entry name" value="OMP-like"/>
</dbReference>